<keyword evidence="7" id="KW-0539">Nucleus</keyword>
<keyword evidence="6" id="KW-0677">Repeat</keyword>
<evidence type="ECO:0000259" key="9">
    <source>
        <dbReference type="PROSITE" id="PS51394"/>
    </source>
</evidence>
<evidence type="ECO:0000256" key="3">
    <source>
        <dbReference type="ARBA" id="ARBA00008495"/>
    </source>
</evidence>
<dbReference type="PROSITE" id="PS51394">
    <property type="entry name" value="PFU"/>
    <property type="match status" value="1"/>
</dbReference>
<evidence type="ECO:0000256" key="6">
    <source>
        <dbReference type="ARBA" id="ARBA00022737"/>
    </source>
</evidence>
<dbReference type="PROSITE" id="PS50294">
    <property type="entry name" value="WD_REPEATS_REGION"/>
    <property type="match status" value="1"/>
</dbReference>
<evidence type="ECO:0000259" key="10">
    <source>
        <dbReference type="PROSITE" id="PS51396"/>
    </source>
</evidence>
<protein>
    <submittedName>
        <fullName evidence="11">Seminal fluid protein</fullName>
    </submittedName>
</protein>
<keyword evidence="5 8" id="KW-0853">WD repeat</keyword>
<dbReference type="InterPro" id="IPR016024">
    <property type="entry name" value="ARM-type_fold"/>
</dbReference>
<comment type="similarity">
    <text evidence="3">Belongs to the WD repeat PLAP family.</text>
</comment>
<dbReference type="PROSITE" id="PS50082">
    <property type="entry name" value="WD_REPEATS_2"/>
    <property type="match status" value="4"/>
</dbReference>
<dbReference type="InterPro" id="IPR013535">
    <property type="entry name" value="PUL_dom"/>
</dbReference>
<dbReference type="GO" id="GO:0043130">
    <property type="term" value="F:ubiquitin binding"/>
    <property type="evidence" value="ECO:0007669"/>
    <property type="project" value="TreeGrafter"/>
</dbReference>
<dbReference type="SUPFAM" id="SSF48371">
    <property type="entry name" value="ARM repeat"/>
    <property type="match status" value="1"/>
</dbReference>
<dbReference type="SMART" id="SM00320">
    <property type="entry name" value="WD40"/>
    <property type="match status" value="7"/>
</dbReference>
<name>A0A1I9WLE4_NILLU</name>
<dbReference type="GO" id="GO:0043161">
    <property type="term" value="P:proteasome-mediated ubiquitin-dependent protein catabolic process"/>
    <property type="evidence" value="ECO:0007669"/>
    <property type="project" value="TreeGrafter"/>
</dbReference>
<dbReference type="GO" id="GO:0005634">
    <property type="term" value="C:nucleus"/>
    <property type="evidence" value="ECO:0007669"/>
    <property type="project" value="UniProtKB-SubCell"/>
</dbReference>
<sequence>MPFKLSAALYGHSLDVRALAVTSDGRIISASRDKTAKVWKPNLHNAGFCEEQTLKGHSKFVSSVCVLPASEILPGGLILTGSNDNTICAYRNGDTEPAFRLTGHTNAVCCLSASSNPKTPSIVLSSSWDQTAKVWCVGGGGGGEALLTLTGHEAAVWSVIQLSGGHIVTASADKTIRTYTAEGRHQATITGHTDCVRDLAVLQSPTEFLSCANDATIRKWNVLTGECLDIWYGHPHYIYSMSALSSGLVVSGGEDRSVFVWNSGGGGSKETITLPAQSVWAVALLPNGDVVTGSSDGVVRVFSCDESRQADAVALAQYEEEIAALTRAASQEVGGVKVSELPGKEALLAAGSSDGQTKLVQESGVAVVYSWSAEKQQWQKVGTAMGSVTDSNSASETGRTTYNGKEYDYVFSVDIEDGKPPLKLPYNDGEDPWHAAQQFIHTNNLNQQFLEQIANFIITNSKKQEPVVLSQAGSGAAYCDPFTGGARYIPEGVSAAPAPQQHLSNGSTSKTDSVPTLFPQTSYLKFDAGNLELIKEKLLEFNKDPSRSVDNESLVSLLRLAESDIEPTNAALDTLQKLLEWPDTFLFPVLDVLRMCLRHAHTNTALCASNSPRCAHIMAILQSQLESSSTQAPAANRMLALRCVSNMMTSSSGEAAVSQCKQKLLQVMAHIVGTLTAGDNNKNSHLQIAVSTTLLNFAILAIKQTDVASETELVRMLQSLLPALTNAEAQLRALVAIGTLLTASDQLINSCLDAVTLDLLMGLSSKDGDSGQVGKVALCSRQIVEAFAWK</sequence>
<reference evidence="11" key="1">
    <citation type="journal article" date="2016" name="BMC Genomics">
        <title>Seminal fluid protein genes of the brown planthopper, Nilaparvata lugens.</title>
        <authorList>
            <person name="Yu B."/>
            <person name="Li D.T."/>
            <person name="Lu J.B."/>
            <person name="Zhang W.X."/>
            <person name="Zhang C.X."/>
        </authorList>
    </citation>
    <scope>NUCLEOTIDE SEQUENCE</scope>
    <source>
        <strain evidence="11">NlSFP_unconfirmed_comp35636</strain>
    </source>
</reference>
<dbReference type="Gene3D" id="1.25.10.10">
    <property type="entry name" value="Leucine-rich Repeat Variant"/>
    <property type="match status" value="1"/>
</dbReference>
<dbReference type="Pfam" id="PF09070">
    <property type="entry name" value="PFU"/>
    <property type="match status" value="1"/>
</dbReference>
<dbReference type="PROSITE" id="PS51396">
    <property type="entry name" value="PUL"/>
    <property type="match status" value="1"/>
</dbReference>
<dbReference type="CDD" id="cd00200">
    <property type="entry name" value="WD40"/>
    <property type="match status" value="1"/>
</dbReference>
<evidence type="ECO:0000313" key="11">
    <source>
        <dbReference type="EMBL" id="APA33964.1"/>
    </source>
</evidence>
<dbReference type="InterPro" id="IPR011989">
    <property type="entry name" value="ARM-like"/>
</dbReference>
<comment type="subcellular location">
    <subcellularLocation>
        <location evidence="2">Cytoplasm</location>
    </subcellularLocation>
    <subcellularLocation>
        <location evidence="1">Nucleus</location>
    </subcellularLocation>
</comment>
<accession>A0A1I9WLE4</accession>
<dbReference type="InterPro" id="IPR038122">
    <property type="entry name" value="PFU_sf"/>
</dbReference>
<evidence type="ECO:0000256" key="8">
    <source>
        <dbReference type="PROSITE-ProRule" id="PRU00221"/>
    </source>
</evidence>
<organism evidence="11">
    <name type="scientific">Nilaparvata lugens</name>
    <name type="common">Brown planthopper</name>
    <dbReference type="NCBI Taxonomy" id="108931"/>
    <lineage>
        <taxon>Eukaryota</taxon>
        <taxon>Metazoa</taxon>
        <taxon>Ecdysozoa</taxon>
        <taxon>Arthropoda</taxon>
        <taxon>Hexapoda</taxon>
        <taxon>Insecta</taxon>
        <taxon>Pterygota</taxon>
        <taxon>Neoptera</taxon>
        <taxon>Paraneoptera</taxon>
        <taxon>Hemiptera</taxon>
        <taxon>Auchenorrhyncha</taxon>
        <taxon>Fulgoroidea</taxon>
        <taxon>Delphacidae</taxon>
        <taxon>Delphacinae</taxon>
        <taxon>Nilaparvata</taxon>
    </lineage>
</organism>
<feature type="domain" description="PFU" evidence="9">
    <location>
        <begin position="370"/>
        <end position="471"/>
    </location>
</feature>
<keyword evidence="4" id="KW-0963">Cytoplasm</keyword>
<feature type="repeat" description="WD" evidence="8">
    <location>
        <begin position="9"/>
        <end position="40"/>
    </location>
</feature>
<feature type="repeat" description="WD" evidence="8">
    <location>
        <begin position="231"/>
        <end position="262"/>
    </location>
</feature>
<evidence type="ECO:0000256" key="7">
    <source>
        <dbReference type="ARBA" id="ARBA00023242"/>
    </source>
</evidence>
<feature type="repeat" description="WD" evidence="8">
    <location>
        <begin position="189"/>
        <end position="230"/>
    </location>
</feature>
<feature type="repeat" description="WD" evidence="8">
    <location>
        <begin position="101"/>
        <end position="135"/>
    </location>
</feature>
<feature type="domain" description="PUL" evidence="10">
    <location>
        <begin position="516"/>
        <end position="783"/>
    </location>
</feature>
<dbReference type="Gene3D" id="3.10.20.870">
    <property type="entry name" value="PFU (PLAA family ubiquitin binding), C-terminal domain"/>
    <property type="match status" value="1"/>
</dbReference>
<dbReference type="SUPFAM" id="SSF50978">
    <property type="entry name" value="WD40 repeat-like"/>
    <property type="match status" value="2"/>
</dbReference>
<dbReference type="FunFam" id="2.130.10.10:FF:000175">
    <property type="entry name" value="Phospholipase A-2-activating protein"/>
    <property type="match status" value="1"/>
</dbReference>
<dbReference type="AlphaFoldDB" id="A0A1I9WLE4"/>
<dbReference type="OrthoDB" id="10265988at2759"/>
<dbReference type="InterPro" id="IPR036322">
    <property type="entry name" value="WD40_repeat_dom_sf"/>
</dbReference>
<proteinExistence type="evidence at transcript level"/>
<evidence type="ECO:0000256" key="4">
    <source>
        <dbReference type="ARBA" id="ARBA00022490"/>
    </source>
</evidence>
<dbReference type="GO" id="GO:0010992">
    <property type="term" value="P:ubiquitin recycling"/>
    <property type="evidence" value="ECO:0007669"/>
    <property type="project" value="TreeGrafter"/>
</dbReference>
<dbReference type="Pfam" id="PF08324">
    <property type="entry name" value="PUL"/>
    <property type="match status" value="1"/>
</dbReference>
<dbReference type="PANTHER" id="PTHR19849:SF0">
    <property type="entry name" value="PHOSPHOLIPASE A-2-ACTIVATING PROTEIN"/>
    <property type="match status" value="1"/>
</dbReference>
<dbReference type="GO" id="GO:0005737">
    <property type="term" value="C:cytoplasm"/>
    <property type="evidence" value="ECO:0007669"/>
    <property type="project" value="UniProtKB-SubCell"/>
</dbReference>
<dbReference type="InterPro" id="IPR001680">
    <property type="entry name" value="WD40_rpt"/>
</dbReference>
<evidence type="ECO:0000256" key="2">
    <source>
        <dbReference type="ARBA" id="ARBA00004496"/>
    </source>
</evidence>
<evidence type="ECO:0000256" key="1">
    <source>
        <dbReference type="ARBA" id="ARBA00004123"/>
    </source>
</evidence>
<dbReference type="PANTHER" id="PTHR19849">
    <property type="entry name" value="PHOSPHOLIPASE A-2-ACTIVATING PROTEIN"/>
    <property type="match status" value="1"/>
</dbReference>
<dbReference type="Pfam" id="PF00400">
    <property type="entry name" value="WD40"/>
    <property type="match status" value="7"/>
</dbReference>
<dbReference type="EMBL" id="KU932328">
    <property type="protein sequence ID" value="APA33964.1"/>
    <property type="molecule type" value="mRNA"/>
</dbReference>
<dbReference type="InterPro" id="IPR015943">
    <property type="entry name" value="WD40/YVTN_repeat-like_dom_sf"/>
</dbReference>
<dbReference type="Gene3D" id="2.130.10.10">
    <property type="entry name" value="YVTN repeat-like/Quinoprotein amine dehydrogenase"/>
    <property type="match status" value="1"/>
</dbReference>
<dbReference type="InterPro" id="IPR015155">
    <property type="entry name" value="PFU"/>
</dbReference>
<evidence type="ECO:0000256" key="5">
    <source>
        <dbReference type="ARBA" id="ARBA00022574"/>
    </source>
</evidence>